<dbReference type="EMBL" id="KV417267">
    <property type="protein sequence ID" value="KZP01252.1"/>
    <property type="molecule type" value="Genomic_DNA"/>
</dbReference>
<feature type="region of interest" description="Disordered" evidence="1">
    <location>
        <begin position="469"/>
        <end position="524"/>
    </location>
</feature>
<evidence type="ECO:0000256" key="2">
    <source>
        <dbReference type="SAM" id="Phobius"/>
    </source>
</evidence>
<keyword evidence="2" id="KW-0472">Membrane</keyword>
<organism evidence="3 4">
    <name type="scientific">Calocera viscosa (strain TUFC12733)</name>
    <dbReference type="NCBI Taxonomy" id="1330018"/>
    <lineage>
        <taxon>Eukaryota</taxon>
        <taxon>Fungi</taxon>
        <taxon>Dikarya</taxon>
        <taxon>Basidiomycota</taxon>
        <taxon>Agaricomycotina</taxon>
        <taxon>Dacrymycetes</taxon>
        <taxon>Dacrymycetales</taxon>
        <taxon>Dacrymycetaceae</taxon>
        <taxon>Calocera</taxon>
    </lineage>
</organism>
<name>A0A167RT48_CALVF</name>
<keyword evidence="4" id="KW-1185">Reference proteome</keyword>
<keyword evidence="2" id="KW-0812">Transmembrane</keyword>
<sequence>MASLVAYNISLTSSSPAFIYEPFRDGWYGLEGDPAGGWRASFSNLTVWPNVNSPSIENVGSGLPLRETYLDGANVTLNFEGTAIYLCLTPIGSSFTFTVDNTPVSTTGSASDPACADNGGQIMAYADGLTYGNHSATVRVNSEGATDFLFHGGVVTVGLNGTNPVVQRIDDTDPGWSYQPAGAWSFSNVSNNDAVGDYNTTRHWMCSYAPSSTASYTFNGSSAVQLLAMLNLNIGPYTIQLDGQSYVYNGSDLWRESQQVLFFKGALDPTEEYTITLVNWDQAVPNAAQPYSGTPCTTVDELILTKTTPADLPVGDSGNGTYPSTGSGNDTAPGTGSVGNGTYPGTGPGNNTHQGTGSGGSSPTGAIVGGVVGGISTLCIVAFLLWFFLWRRRGAQQKSSRMAEIYPMPNASMGEVTPYVVNNLTYMPVSTGDAMRSVQEQPKIKEYQEEGNPSSRTISIPYTIEAPATSRSVPRGAKSGLHDAHANQPSPAVSSPALDSPAPSASRAAASQGASSEGTYINGASTQELVTILNRRLRQEYRAENHDLDPPDYEPVD</sequence>
<evidence type="ECO:0000313" key="3">
    <source>
        <dbReference type="EMBL" id="KZP01252.1"/>
    </source>
</evidence>
<feature type="compositionally biased region" description="Gly residues" evidence="1">
    <location>
        <begin position="336"/>
        <end position="348"/>
    </location>
</feature>
<keyword evidence="2" id="KW-1133">Transmembrane helix</keyword>
<accession>A0A167RT48</accession>
<reference evidence="3 4" key="1">
    <citation type="journal article" date="2016" name="Mol. Biol. Evol.">
        <title>Comparative Genomics of Early-Diverging Mushroom-Forming Fungi Provides Insights into the Origins of Lignocellulose Decay Capabilities.</title>
        <authorList>
            <person name="Nagy L.G."/>
            <person name="Riley R."/>
            <person name="Tritt A."/>
            <person name="Adam C."/>
            <person name="Daum C."/>
            <person name="Floudas D."/>
            <person name="Sun H."/>
            <person name="Yadav J.S."/>
            <person name="Pangilinan J."/>
            <person name="Larsson K.H."/>
            <person name="Matsuura K."/>
            <person name="Barry K."/>
            <person name="Labutti K."/>
            <person name="Kuo R."/>
            <person name="Ohm R.A."/>
            <person name="Bhattacharya S.S."/>
            <person name="Shirouzu T."/>
            <person name="Yoshinaga Y."/>
            <person name="Martin F.M."/>
            <person name="Grigoriev I.V."/>
            <person name="Hibbett D.S."/>
        </authorList>
    </citation>
    <scope>NUCLEOTIDE SEQUENCE [LARGE SCALE GENOMIC DNA]</scope>
    <source>
        <strain evidence="3 4">TUFC12733</strain>
    </source>
</reference>
<feature type="compositionally biased region" description="Low complexity" evidence="1">
    <location>
        <begin position="489"/>
        <end position="516"/>
    </location>
</feature>
<dbReference type="AlphaFoldDB" id="A0A167RT48"/>
<feature type="transmembrane region" description="Helical" evidence="2">
    <location>
        <begin position="366"/>
        <end position="389"/>
    </location>
</feature>
<feature type="compositionally biased region" description="Polar residues" evidence="1">
    <location>
        <begin position="319"/>
        <end position="334"/>
    </location>
</feature>
<proteinExistence type="predicted"/>
<dbReference type="STRING" id="1330018.A0A167RT48"/>
<protein>
    <submittedName>
        <fullName evidence="3">Uncharacterized protein</fullName>
    </submittedName>
</protein>
<dbReference type="Proteomes" id="UP000076738">
    <property type="component" value="Unassembled WGS sequence"/>
</dbReference>
<feature type="region of interest" description="Disordered" evidence="1">
    <location>
        <begin position="308"/>
        <end position="361"/>
    </location>
</feature>
<evidence type="ECO:0000256" key="1">
    <source>
        <dbReference type="SAM" id="MobiDB-lite"/>
    </source>
</evidence>
<evidence type="ECO:0000313" key="4">
    <source>
        <dbReference type="Proteomes" id="UP000076738"/>
    </source>
</evidence>
<dbReference type="Gene3D" id="2.60.120.260">
    <property type="entry name" value="Galactose-binding domain-like"/>
    <property type="match status" value="2"/>
</dbReference>
<gene>
    <name evidence="3" type="ORF">CALVIDRAFT_128470</name>
</gene>
<dbReference type="OrthoDB" id="2576334at2759"/>